<dbReference type="AlphaFoldDB" id="A0AB34JGH5"/>
<feature type="compositionally biased region" description="Low complexity" evidence="1">
    <location>
        <begin position="102"/>
        <end position="114"/>
    </location>
</feature>
<dbReference type="Gene3D" id="2.30.30.140">
    <property type="match status" value="1"/>
</dbReference>
<dbReference type="Proteomes" id="UP001515480">
    <property type="component" value="Unassembled WGS sequence"/>
</dbReference>
<dbReference type="CDD" id="cd04508">
    <property type="entry name" value="Tudor_SF"/>
    <property type="match status" value="1"/>
</dbReference>
<keyword evidence="4" id="KW-1185">Reference proteome</keyword>
<feature type="domain" description="Tudor" evidence="2">
    <location>
        <begin position="135"/>
        <end position="191"/>
    </location>
</feature>
<dbReference type="SMART" id="SM00333">
    <property type="entry name" value="TUDOR"/>
    <property type="match status" value="1"/>
</dbReference>
<name>A0AB34JGH5_PRYPA</name>
<sequence length="587" mass="63279">MSTALLAVPCAGCGASSEVEVAVGDQRVFKLQCGSCSRYSQVTLDAAGLPLLVAEGPRSGSEEEGQSSSTPISSVPPKKRRKSGLVLAPNPVAVPEGEESKCAPPASATASPKARQADAASGRATADSSEAARKQRLRRGSAVIAQFSDGYYYSAIVEEVQGDNALVAWDDGDPSSWVNSQQMTHKHRTPAPSELHAQMAVLSRWNGTVTVAEAEAAEEESNVWFPATIIRRVEPNKFELVWDDGDEKFFAGCKEIRLFLSSLHKPPPPSDASASSSDDEAHPARGLAVDLLRRSGRDRRDDAKPRQDPSDSRLLRRAMGELRAAWAGASPATPWAVATDVRGVPGLAVCADFLDAREVEALRTLFGAHRAWAQYSYGETGRHGQLASVVQRIDFGPAYLRAEGVVGGTHMWPLGGERAELLRMVGERLRHVFGGAGLWRAETPDTLQLTRIGCAQKLANHFDRRDRWLEGIATVAWSELPCEADLRGDAWTLNMERGSKAERRSVQIAMQPGSAYILMGAAQGCTKHCERRCVGHNRCNCCWTHGVLLDEKSVVARQSMTMRVLADTSSGGSEGSDDDASRATHAA</sequence>
<protein>
    <recommendedName>
        <fullName evidence="2">Tudor domain-containing protein</fullName>
    </recommendedName>
</protein>
<feature type="region of interest" description="Disordered" evidence="1">
    <location>
        <begin position="55"/>
        <end position="138"/>
    </location>
</feature>
<feature type="region of interest" description="Disordered" evidence="1">
    <location>
        <begin position="566"/>
        <end position="587"/>
    </location>
</feature>
<accession>A0AB34JGH5</accession>
<evidence type="ECO:0000259" key="2">
    <source>
        <dbReference type="SMART" id="SM00333"/>
    </source>
</evidence>
<proteinExistence type="predicted"/>
<gene>
    <name evidence="3" type="ORF">AB1Y20_023657</name>
</gene>
<dbReference type="InterPro" id="IPR002999">
    <property type="entry name" value="Tudor"/>
</dbReference>
<dbReference type="EMBL" id="JBGBPQ010000009">
    <property type="protein sequence ID" value="KAL1520187.1"/>
    <property type="molecule type" value="Genomic_DNA"/>
</dbReference>
<feature type="region of interest" description="Disordered" evidence="1">
    <location>
        <begin position="264"/>
        <end position="284"/>
    </location>
</feature>
<feature type="region of interest" description="Disordered" evidence="1">
    <location>
        <begin position="295"/>
        <end position="314"/>
    </location>
</feature>
<reference evidence="3 4" key="1">
    <citation type="journal article" date="2024" name="Science">
        <title>Giant polyketide synthase enzymes in the biosynthesis of giant marine polyether toxins.</title>
        <authorList>
            <person name="Fallon T.R."/>
            <person name="Shende V.V."/>
            <person name="Wierzbicki I.H."/>
            <person name="Pendleton A.L."/>
            <person name="Watervoot N.F."/>
            <person name="Auber R.P."/>
            <person name="Gonzalez D.J."/>
            <person name="Wisecaver J.H."/>
            <person name="Moore B.S."/>
        </authorList>
    </citation>
    <scope>NUCLEOTIDE SEQUENCE [LARGE SCALE GENOMIC DNA]</scope>
    <source>
        <strain evidence="3 4">12B1</strain>
    </source>
</reference>
<evidence type="ECO:0000256" key="1">
    <source>
        <dbReference type="SAM" id="MobiDB-lite"/>
    </source>
</evidence>
<evidence type="ECO:0000313" key="3">
    <source>
        <dbReference type="EMBL" id="KAL1520187.1"/>
    </source>
</evidence>
<organism evidence="3 4">
    <name type="scientific">Prymnesium parvum</name>
    <name type="common">Toxic golden alga</name>
    <dbReference type="NCBI Taxonomy" id="97485"/>
    <lineage>
        <taxon>Eukaryota</taxon>
        <taxon>Haptista</taxon>
        <taxon>Haptophyta</taxon>
        <taxon>Prymnesiophyceae</taxon>
        <taxon>Prymnesiales</taxon>
        <taxon>Prymnesiaceae</taxon>
        <taxon>Prymnesium</taxon>
    </lineage>
</organism>
<comment type="caution">
    <text evidence="3">The sequence shown here is derived from an EMBL/GenBank/DDBJ whole genome shotgun (WGS) entry which is preliminary data.</text>
</comment>
<evidence type="ECO:0000313" key="4">
    <source>
        <dbReference type="Proteomes" id="UP001515480"/>
    </source>
</evidence>